<dbReference type="Gene3D" id="3.60.130.30">
    <property type="match status" value="1"/>
</dbReference>
<dbReference type="OrthoDB" id="3025143at2759"/>
<feature type="region of interest" description="Disordered" evidence="1">
    <location>
        <begin position="115"/>
        <end position="139"/>
    </location>
</feature>
<evidence type="ECO:0000313" key="2">
    <source>
        <dbReference type="EMBL" id="SJL13405.1"/>
    </source>
</evidence>
<evidence type="ECO:0000313" key="3">
    <source>
        <dbReference type="Proteomes" id="UP000219338"/>
    </source>
</evidence>
<accession>A0A284RXD1</accession>
<dbReference type="Proteomes" id="UP000219338">
    <property type="component" value="Unassembled WGS sequence"/>
</dbReference>
<proteinExistence type="predicted"/>
<protein>
    <submittedName>
        <fullName evidence="2">Uncharacterized protein</fullName>
    </submittedName>
</protein>
<reference evidence="3" key="1">
    <citation type="journal article" date="2017" name="Nat. Ecol. Evol.">
        <title>Genome expansion and lineage-specific genetic innovations in the forest pathogenic fungi Armillaria.</title>
        <authorList>
            <person name="Sipos G."/>
            <person name="Prasanna A.N."/>
            <person name="Walter M.C."/>
            <person name="O'Connor E."/>
            <person name="Balint B."/>
            <person name="Krizsan K."/>
            <person name="Kiss B."/>
            <person name="Hess J."/>
            <person name="Varga T."/>
            <person name="Slot J."/>
            <person name="Riley R."/>
            <person name="Boka B."/>
            <person name="Rigling D."/>
            <person name="Barry K."/>
            <person name="Lee J."/>
            <person name="Mihaltcheva S."/>
            <person name="LaButti K."/>
            <person name="Lipzen A."/>
            <person name="Waldron R."/>
            <person name="Moloney N.M."/>
            <person name="Sperisen C."/>
            <person name="Kredics L."/>
            <person name="Vagvoelgyi C."/>
            <person name="Patrignani A."/>
            <person name="Fitzpatrick D."/>
            <person name="Nagy I."/>
            <person name="Doyle S."/>
            <person name="Anderson J.B."/>
            <person name="Grigoriev I.V."/>
            <person name="Gueldener U."/>
            <person name="Muensterkoetter M."/>
            <person name="Nagy L.G."/>
        </authorList>
    </citation>
    <scope>NUCLEOTIDE SEQUENCE [LARGE SCALE GENOMIC DNA]</scope>
    <source>
        <strain evidence="3">C18/9</strain>
    </source>
</reference>
<sequence length="462" mass="51822">MAYERKFSILQPQECPCKKTRYGAIFSPYSPSAPIILPNIRLDDILRRRAEQPQPENAEREEDVAIETQHPQPRHAALFTELPPPPPPTRAPTPPPTPSIPRFLLRSVRGSRNPTVRGAFAGQQMPPQPRTDVTSRPEYVGPRTAKDHTEYSLDGLLTNGFQYVPWPGRKPQPVLDATGACLMVLGSWPNDPAWDSLQHQACDDIDGAKEHCTFTAEQLRHRRGSYPSLSIGVSFGGGQVCPGNLWNSKKSSTALQSLISKLFFRRMAGFSDNTFGTFYPKTYEDYATVLDALCADNPSLRRNFIECVWAAATINFGPDAYTDPHTDFLNLVRGMCAVWALGHFDPKKGGHLIIWDLKLVIEFPPGSCILLPSALLEHSNLPIRKGERRCSFVMYTAAGLFRWVENGMMSDIEYVQTAEGAQEWRERRVALALKNFCAFSNWDSLVEQQTAKLASSHRLHRT</sequence>
<dbReference type="AlphaFoldDB" id="A0A284RXD1"/>
<evidence type="ECO:0000256" key="1">
    <source>
        <dbReference type="SAM" id="MobiDB-lite"/>
    </source>
</evidence>
<name>A0A284RXD1_ARMOS</name>
<dbReference type="STRING" id="47428.A0A284RXD1"/>
<organism evidence="2 3">
    <name type="scientific">Armillaria ostoyae</name>
    <name type="common">Armillaria root rot fungus</name>
    <dbReference type="NCBI Taxonomy" id="47428"/>
    <lineage>
        <taxon>Eukaryota</taxon>
        <taxon>Fungi</taxon>
        <taxon>Dikarya</taxon>
        <taxon>Basidiomycota</taxon>
        <taxon>Agaricomycotina</taxon>
        <taxon>Agaricomycetes</taxon>
        <taxon>Agaricomycetidae</taxon>
        <taxon>Agaricales</taxon>
        <taxon>Marasmiineae</taxon>
        <taxon>Physalacriaceae</taxon>
        <taxon>Armillaria</taxon>
    </lineage>
</organism>
<gene>
    <name evidence="2" type="ORF">ARMOST_16848</name>
</gene>
<dbReference type="EMBL" id="FUEG01000020">
    <property type="protein sequence ID" value="SJL13405.1"/>
    <property type="molecule type" value="Genomic_DNA"/>
</dbReference>
<feature type="region of interest" description="Disordered" evidence="1">
    <location>
        <begin position="52"/>
        <end position="71"/>
    </location>
</feature>
<keyword evidence="3" id="KW-1185">Reference proteome</keyword>